<organism evidence="4 5">
    <name type="scientific">Rhizobium tubonense</name>
    <dbReference type="NCBI Taxonomy" id="484088"/>
    <lineage>
        <taxon>Bacteria</taxon>
        <taxon>Pseudomonadati</taxon>
        <taxon>Pseudomonadota</taxon>
        <taxon>Alphaproteobacteria</taxon>
        <taxon>Hyphomicrobiales</taxon>
        <taxon>Rhizobiaceae</taxon>
        <taxon>Rhizobium/Agrobacterium group</taxon>
        <taxon>Rhizobium</taxon>
    </lineage>
</organism>
<dbReference type="EMBL" id="PCDP01000022">
    <property type="protein sequence ID" value="PZM15335.1"/>
    <property type="molecule type" value="Genomic_DNA"/>
</dbReference>
<dbReference type="Gene3D" id="1.10.10.10">
    <property type="entry name" value="Winged helix-like DNA-binding domain superfamily/Winged helix DNA-binding domain"/>
    <property type="match status" value="1"/>
</dbReference>
<dbReference type="Pfam" id="PF12802">
    <property type="entry name" value="MarR_2"/>
    <property type="match status" value="1"/>
</dbReference>
<dbReference type="OrthoDB" id="273614at2"/>
<dbReference type="GO" id="GO:0003700">
    <property type="term" value="F:DNA-binding transcription factor activity"/>
    <property type="evidence" value="ECO:0007669"/>
    <property type="project" value="InterPro"/>
</dbReference>
<accession>A0A2W4CYT3</accession>
<dbReference type="PANTHER" id="PTHR13947:SF37">
    <property type="entry name" value="LD18367P"/>
    <property type="match status" value="1"/>
</dbReference>
<dbReference type="InterPro" id="IPR036388">
    <property type="entry name" value="WH-like_DNA-bd_sf"/>
</dbReference>
<dbReference type="CDD" id="cd04301">
    <property type="entry name" value="NAT_SF"/>
    <property type="match status" value="1"/>
</dbReference>
<name>A0A2W4CYT3_9HYPH</name>
<dbReference type="InterPro" id="IPR050769">
    <property type="entry name" value="NAT_camello-type"/>
</dbReference>
<evidence type="ECO:0000259" key="2">
    <source>
        <dbReference type="PROSITE" id="PS50995"/>
    </source>
</evidence>
<comment type="caution">
    <text evidence="4">The sequence shown here is derived from an EMBL/GenBank/DDBJ whole genome shotgun (WGS) entry which is preliminary data.</text>
</comment>
<dbReference type="Pfam" id="PF00583">
    <property type="entry name" value="Acetyltransf_1"/>
    <property type="match status" value="1"/>
</dbReference>
<dbReference type="InterPro" id="IPR016181">
    <property type="entry name" value="Acyl_CoA_acyltransferase"/>
</dbReference>
<dbReference type="InterPro" id="IPR000182">
    <property type="entry name" value="GNAT_dom"/>
</dbReference>
<dbReference type="InterPro" id="IPR000835">
    <property type="entry name" value="HTH_MarR-typ"/>
</dbReference>
<gene>
    <name evidence="4" type="ORF">CPY51_07440</name>
</gene>
<sequence length="336" mass="36624">MGIISMTDSAPDTIIAPLRDASRRLVRELGFMNSTLAGTNLPPSAVHALIEIGRRGTLTAAELCNVLNLEKSSVSRMTRKLIASGDLSEGASDQDGRAKPLSLTPKGWSALAAIDIFARNQVSGALEKLTPERQGRALEGLEAYSRALEARRTGGEPDASSAISIERGYRPGVIGRSVEMHARYYARTASFGHFFESKVAAGLAEFVGRLDRPHNEIWAALEAGNIIGTIAIDGEDLGTGIAHLRWFIVEDGRRASGTGTRLLNQAVAFCDRNGFEEIQLWTFKGLDAARRLYEASGFVLAEEQPGRQWGKEVTEQRFVRKVEGQDDRQIASRQQS</sequence>
<evidence type="ECO:0000313" key="4">
    <source>
        <dbReference type="EMBL" id="PZM15335.1"/>
    </source>
</evidence>
<dbReference type="PROSITE" id="PS51186">
    <property type="entry name" value="GNAT"/>
    <property type="match status" value="1"/>
</dbReference>
<evidence type="ECO:0000313" key="5">
    <source>
        <dbReference type="Proteomes" id="UP000248925"/>
    </source>
</evidence>
<dbReference type="InterPro" id="IPR036390">
    <property type="entry name" value="WH_DNA-bd_sf"/>
</dbReference>
<reference evidence="4 5" key="1">
    <citation type="journal article" date="2018" name="Sci. Rep.">
        <title>Rhizobium tumorigenes sp. nov., a novel plant tumorigenic bacterium isolated from cane gall tumors on thornless blackberry.</title>
        <authorList>
            <person name="Kuzmanovi N."/>
            <person name="Smalla K."/>
            <person name="Gronow S."/>
            <person name="PuBawska J."/>
        </authorList>
    </citation>
    <scope>NUCLEOTIDE SEQUENCE [LARGE SCALE GENOMIC DNA]</scope>
    <source>
        <strain evidence="4 5">CCBAU 85046</strain>
    </source>
</reference>
<dbReference type="Proteomes" id="UP000248925">
    <property type="component" value="Unassembled WGS sequence"/>
</dbReference>
<dbReference type="SUPFAM" id="SSF46785">
    <property type="entry name" value="Winged helix' DNA-binding domain"/>
    <property type="match status" value="1"/>
</dbReference>
<evidence type="ECO:0000259" key="3">
    <source>
        <dbReference type="PROSITE" id="PS51186"/>
    </source>
</evidence>
<evidence type="ECO:0000256" key="1">
    <source>
        <dbReference type="ARBA" id="ARBA00022679"/>
    </source>
</evidence>
<dbReference type="PANTHER" id="PTHR13947">
    <property type="entry name" value="GNAT FAMILY N-ACETYLTRANSFERASE"/>
    <property type="match status" value="1"/>
</dbReference>
<dbReference type="Gene3D" id="3.40.630.30">
    <property type="match status" value="1"/>
</dbReference>
<keyword evidence="5" id="KW-1185">Reference proteome</keyword>
<dbReference type="GO" id="GO:0008080">
    <property type="term" value="F:N-acetyltransferase activity"/>
    <property type="evidence" value="ECO:0007669"/>
    <property type="project" value="InterPro"/>
</dbReference>
<feature type="domain" description="HTH marR-type" evidence="2">
    <location>
        <begin position="11"/>
        <end position="150"/>
    </location>
</feature>
<dbReference type="AlphaFoldDB" id="A0A2W4CYT3"/>
<feature type="domain" description="N-acetyltransferase" evidence="3">
    <location>
        <begin position="164"/>
        <end position="320"/>
    </location>
</feature>
<protein>
    <submittedName>
        <fullName evidence="4">MarR family transcriptional regulator</fullName>
    </submittedName>
</protein>
<dbReference type="SMART" id="SM00347">
    <property type="entry name" value="HTH_MARR"/>
    <property type="match status" value="1"/>
</dbReference>
<keyword evidence="1" id="KW-0808">Transferase</keyword>
<proteinExistence type="predicted"/>
<dbReference type="PROSITE" id="PS50995">
    <property type="entry name" value="HTH_MARR_2"/>
    <property type="match status" value="1"/>
</dbReference>
<dbReference type="SUPFAM" id="SSF55729">
    <property type="entry name" value="Acyl-CoA N-acyltransferases (Nat)"/>
    <property type="match status" value="1"/>
</dbReference>